<dbReference type="NCBIfam" id="NF033493">
    <property type="entry name" value="MetS_like_NSS"/>
    <property type="match status" value="1"/>
</dbReference>
<name>F2NQW4_MARHT</name>
<proteinExistence type="predicted"/>
<evidence type="ECO:0000313" key="2">
    <source>
        <dbReference type="Proteomes" id="UP000007030"/>
    </source>
</evidence>
<gene>
    <name evidence="1" type="ordered locus">Marky_1593</name>
</gene>
<dbReference type="RefSeq" id="WP_013704375.1">
    <property type="nucleotide sequence ID" value="NC_015387.1"/>
</dbReference>
<evidence type="ECO:0008006" key="3">
    <source>
        <dbReference type="Google" id="ProtNLM"/>
    </source>
</evidence>
<organism evidence="1 2">
    <name type="scientific">Marinithermus hydrothermalis (strain DSM 14884 / JCM 11576 / T1)</name>
    <dbReference type="NCBI Taxonomy" id="869210"/>
    <lineage>
        <taxon>Bacteria</taxon>
        <taxon>Thermotogati</taxon>
        <taxon>Deinococcota</taxon>
        <taxon>Deinococci</taxon>
        <taxon>Thermales</taxon>
        <taxon>Thermaceae</taxon>
        <taxon>Marinithermus</taxon>
    </lineage>
</organism>
<dbReference type="STRING" id="869210.Marky_1593"/>
<dbReference type="HOGENOM" id="CLU_3356989_0_0_0"/>
<reference evidence="1 2" key="1">
    <citation type="journal article" date="2012" name="Stand. Genomic Sci.">
        <title>Complete genome sequence of the aerobic, heterotroph Marinithermus hydrothermalis type strain (T1(T)) from a deep-sea hydrothermal vent chimney.</title>
        <authorList>
            <person name="Copeland A."/>
            <person name="Gu W."/>
            <person name="Yasawong M."/>
            <person name="Lapidus A."/>
            <person name="Lucas S."/>
            <person name="Deshpande S."/>
            <person name="Pagani I."/>
            <person name="Tapia R."/>
            <person name="Cheng J.F."/>
            <person name="Goodwin L.A."/>
            <person name="Pitluck S."/>
            <person name="Liolios K."/>
            <person name="Ivanova N."/>
            <person name="Mavromatis K."/>
            <person name="Mikhailova N."/>
            <person name="Pati A."/>
            <person name="Chen A."/>
            <person name="Palaniappan K."/>
            <person name="Land M."/>
            <person name="Pan C."/>
            <person name="Brambilla E.M."/>
            <person name="Rohde M."/>
            <person name="Tindall B.J."/>
            <person name="Sikorski J."/>
            <person name="Goker M."/>
            <person name="Detter J.C."/>
            <person name="Bristow J."/>
            <person name="Eisen J.A."/>
            <person name="Markowitz V."/>
            <person name="Hugenholtz P."/>
            <person name="Kyrpides N.C."/>
            <person name="Klenk H.P."/>
            <person name="Woyke T."/>
        </authorList>
    </citation>
    <scope>NUCLEOTIDE SEQUENCE [LARGE SCALE GENOMIC DNA]</scope>
    <source>
        <strain evidence="2">DSM 14884 / JCM 11576 / T1</strain>
    </source>
</reference>
<evidence type="ECO:0000313" key="1">
    <source>
        <dbReference type="EMBL" id="AEB12328.1"/>
    </source>
</evidence>
<dbReference type="AlphaFoldDB" id="F2NQW4"/>
<dbReference type="Proteomes" id="UP000007030">
    <property type="component" value="Chromosome"/>
</dbReference>
<dbReference type="OrthoDB" id="6198870at2"/>
<protein>
    <recommendedName>
        <fullName evidence="3">MetS family NSS transporter small subunit</fullName>
    </recommendedName>
</protein>
<keyword evidence="2" id="KW-1185">Reference proteome</keyword>
<accession>F2NQW4</accession>
<dbReference type="KEGG" id="mhd:Marky_1593"/>
<sequence length="36" mass="4064">MKPIALLMFLIAATLLWGGLAVCLRIALRREQEHNT</sequence>
<dbReference type="EMBL" id="CP002630">
    <property type="protein sequence ID" value="AEB12328.1"/>
    <property type="molecule type" value="Genomic_DNA"/>
</dbReference>